<dbReference type="Proteomes" id="UP001174934">
    <property type="component" value="Unassembled WGS sequence"/>
</dbReference>
<accession>A0AA39WGH6</accession>
<dbReference type="EMBL" id="JAULSR010000007">
    <property type="protein sequence ID" value="KAK0614952.1"/>
    <property type="molecule type" value="Genomic_DNA"/>
</dbReference>
<sequence>MQASKSVEADPSLSRVPEPCNPAPYGQACAGCSSCQMQMFLSSRGVWVREFYLYSTELVIREYFVKKPRGVDQTGFSRIQRLQDLDLILTGIERWLGFMYELPLADWLTTLRRSEEPGWEPGGAVRQRADVLAILDRACDTIDRVPVALGMIDAKGPRRGLFFKMSYLLRAIHAMFLSEMISKREPSWPVQSASHGGGAGGSYEHGNASVAQQSGLEEFPEDFI</sequence>
<keyword evidence="3" id="KW-1185">Reference proteome</keyword>
<protein>
    <submittedName>
        <fullName evidence="2">Uncharacterized protein</fullName>
    </submittedName>
</protein>
<gene>
    <name evidence="2" type="ORF">B0T17DRAFT_602074</name>
</gene>
<proteinExistence type="predicted"/>
<feature type="region of interest" description="Disordered" evidence="1">
    <location>
        <begin position="188"/>
        <end position="207"/>
    </location>
</feature>
<organism evidence="2 3">
    <name type="scientific">Bombardia bombarda</name>
    <dbReference type="NCBI Taxonomy" id="252184"/>
    <lineage>
        <taxon>Eukaryota</taxon>
        <taxon>Fungi</taxon>
        <taxon>Dikarya</taxon>
        <taxon>Ascomycota</taxon>
        <taxon>Pezizomycotina</taxon>
        <taxon>Sordariomycetes</taxon>
        <taxon>Sordariomycetidae</taxon>
        <taxon>Sordariales</taxon>
        <taxon>Lasiosphaeriaceae</taxon>
        <taxon>Bombardia</taxon>
    </lineage>
</organism>
<reference evidence="2" key="1">
    <citation type="submission" date="2023-06" db="EMBL/GenBank/DDBJ databases">
        <title>Genome-scale phylogeny and comparative genomics of the fungal order Sordariales.</title>
        <authorList>
            <consortium name="Lawrence Berkeley National Laboratory"/>
            <person name="Hensen N."/>
            <person name="Bonometti L."/>
            <person name="Westerberg I."/>
            <person name="Brannstrom I.O."/>
            <person name="Guillou S."/>
            <person name="Cros-Aarteil S."/>
            <person name="Calhoun S."/>
            <person name="Haridas S."/>
            <person name="Kuo A."/>
            <person name="Mondo S."/>
            <person name="Pangilinan J."/>
            <person name="Riley R."/>
            <person name="LaButti K."/>
            <person name="Andreopoulos B."/>
            <person name="Lipzen A."/>
            <person name="Chen C."/>
            <person name="Yanf M."/>
            <person name="Daum C."/>
            <person name="Ng V."/>
            <person name="Clum A."/>
            <person name="Steindorff A."/>
            <person name="Ohm R."/>
            <person name="Martin F."/>
            <person name="Silar P."/>
            <person name="Natvig D."/>
            <person name="Lalanne C."/>
            <person name="Gautier V."/>
            <person name="Ament-velasquez S.L."/>
            <person name="Kruys A."/>
            <person name="Hutchinson M.I."/>
            <person name="Powell A.J."/>
            <person name="Barry K."/>
            <person name="Miller A.N."/>
            <person name="Grigoriev I.V."/>
            <person name="Debuchy R."/>
            <person name="Gladieux P."/>
            <person name="Thoren M.H."/>
            <person name="Johannesson H."/>
        </authorList>
    </citation>
    <scope>NUCLEOTIDE SEQUENCE</scope>
    <source>
        <strain evidence="2">SMH3391-2</strain>
    </source>
</reference>
<comment type="caution">
    <text evidence="2">The sequence shown here is derived from an EMBL/GenBank/DDBJ whole genome shotgun (WGS) entry which is preliminary data.</text>
</comment>
<evidence type="ECO:0000256" key="1">
    <source>
        <dbReference type="SAM" id="MobiDB-lite"/>
    </source>
</evidence>
<evidence type="ECO:0000313" key="3">
    <source>
        <dbReference type="Proteomes" id="UP001174934"/>
    </source>
</evidence>
<dbReference type="AlphaFoldDB" id="A0AA39WGH6"/>
<evidence type="ECO:0000313" key="2">
    <source>
        <dbReference type="EMBL" id="KAK0614952.1"/>
    </source>
</evidence>
<name>A0AA39WGH6_9PEZI</name>